<dbReference type="EMBL" id="CP017420">
    <property type="protein sequence ID" value="AOV01735.1"/>
    <property type="molecule type" value="Genomic_DNA"/>
</dbReference>
<reference evidence="1 2" key="1">
    <citation type="submission" date="2016-09" db="EMBL/GenBank/DDBJ databases">
        <title>Complete genome sequence of Deltia acidovorans CM13 isolated from murine proximal colonic tissue.</title>
        <authorList>
            <person name="Saffarian A."/>
        </authorList>
    </citation>
    <scope>NUCLEOTIDE SEQUENCE [LARGE SCALE GENOMIC DNA]</scope>
    <source>
        <strain evidence="1 2">CM13</strain>
    </source>
</reference>
<accession>A0ABM6E343</accession>
<name>A0ABM6E343_9BURK</name>
<proteinExistence type="predicted"/>
<gene>
    <name evidence="1" type="ORF">BI380_10405</name>
</gene>
<dbReference type="RefSeq" id="WP_046242149.1">
    <property type="nucleotide sequence ID" value="NZ_CBCSDN010000106.1"/>
</dbReference>
<dbReference type="Proteomes" id="UP000095607">
    <property type="component" value="Chromosome"/>
</dbReference>
<keyword evidence="2" id="KW-1185">Reference proteome</keyword>
<evidence type="ECO:0000313" key="1">
    <source>
        <dbReference type="EMBL" id="AOV01735.1"/>
    </source>
</evidence>
<protein>
    <submittedName>
        <fullName evidence="1">Uncharacterized protein</fullName>
    </submittedName>
</protein>
<sequence>MAERICGFDNWNGAGVIDDEESAPRAVRWATRELRRMHAPDWTKWHYTEGNGAHTACGQPVVLFAVDGSPETGELRKVDCKRCLNAMERPTGHKES</sequence>
<organism evidence="1 2">
    <name type="scientific">Delftia tsuruhatensis</name>
    <dbReference type="NCBI Taxonomy" id="180282"/>
    <lineage>
        <taxon>Bacteria</taxon>
        <taxon>Pseudomonadati</taxon>
        <taxon>Pseudomonadota</taxon>
        <taxon>Betaproteobacteria</taxon>
        <taxon>Burkholderiales</taxon>
        <taxon>Comamonadaceae</taxon>
        <taxon>Delftia</taxon>
    </lineage>
</organism>
<evidence type="ECO:0000313" key="2">
    <source>
        <dbReference type="Proteomes" id="UP000095607"/>
    </source>
</evidence>